<dbReference type="GO" id="GO:0000725">
    <property type="term" value="P:recombinational repair"/>
    <property type="evidence" value="ECO:0007669"/>
    <property type="project" value="TreeGrafter"/>
</dbReference>
<evidence type="ECO:0000256" key="3">
    <source>
        <dbReference type="ARBA" id="ARBA00022741"/>
    </source>
</evidence>
<reference evidence="18 19" key="1">
    <citation type="submission" date="2019-11" db="EMBL/GenBank/DDBJ databases">
        <title>Complete genome sequence of Corynebacterium kalinowskii 1959, a novel Corynebacterium species isolated from soil of a small paddock in Vilsendorf, Germany.</title>
        <authorList>
            <person name="Schaffert L."/>
            <person name="Ruwe M."/>
            <person name="Milse J."/>
            <person name="Hanuschka K."/>
            <person name="Ortseifen V."/>
            <person name="Droste J."/>
            <person name="Brandt D."/>
            <person name="Schlueter L."/>
            <person name="Kutter Y."/>
            <person name="Vinke S."/>
            <person name="Viehoefer P."/>
            <person name="Jacob L."/>
            <person name="Luebke N.-C."/>
            <person name="Schulte-Berndt E."/>
            <person name="Hain C."/>
            <person name="Linder M."/>
            <person name="Schmidt P."/>
            <person name="Wollenschlaeger L."/>
            <person name="Luttermann T."/>
            <person name="Thieme E."/>
            <person name="Hassa J."/>
            <person name="Haak M."/>
            <person name="Wittchen M."/>
            <person name="Mentz A."/>
            <person name="Persicke M."/>
            <person name="Busche T."/>
            <person name="Ruckert C."/>
        </authorList>
    </citation>
    <scope>NUCLEOTIDE SEQUENCE [LARGE SCALE GENOMIC DNA]</scope>
    <source>
        <strain evidence="18 19">2039</strain>
    </source>
</reference>
<dbReference type="PANTHER" id="PTHR11070:SF59">
    <property type="entry name" value="DNA 3'-5' HELICASE"/>
    <property type="match status" value="1"/>
</dbReference>
<dbReference type="Pfam" id="PF12705">
    <property type="entry name" value="PDDEXK_1"/>
    <property type="match status" value="1"/>
</dbReference>
<keyword evidence="10" id="KW-0234">DNA repair</keyword>
<gene>
    <name evidence="18" type="primary">uvrD1</name>
    <name evidence="18" type="ORF">COCCU_03510</name>
</gene>
<dbReference type="InterPro" id="IPR014017">
    <property type="entry name" value="DNA_helicase_UvrD-like_C"/>
</dbReference>
<proteinExistence type="inferred from homology"/>
<dbReference type="InterPro" id="IPR011604">
    <property type="entry name" value="PDDEXK-like_dom_sf"/>
</dbReference>
<dbReference type="PROSITE" id="PS51217">
    <property type="entry name" value="UVRD_HELICASE_CTER"/>
    <property type="match status" value="1"/>
</dbReference>
<keyword evidence="3 15" id="KW-0547">Nucleotide-binding</keyword>
<evidence type="ECO:0000256" key="14">
    <source>
        <dbReference type="ARBA" id="ARBA00048988"/>
    </source>
</evidence>
<dbReference type="GO" id="GO:0004527">
    <property type="term" value="F:exonuclease activity"/>
    <property type="evidence" value="ECO:0007669"/>
    <property type="project" value="UniProtKB-KW"/>
</dbReference>
<dbReference type="PROSITE" id="PS51198">
    <property type="entry name" value="UVRD_HELICASE_ATP_BIND"/>
    <property type="match status" value="1"/>
</dbReference>
<dbReference type="Gene3D" id="3.90.320.10">
    <property type="match status" value="1"/>
</dbReference>
<keyword evidence="9" id="KW-0238">DNA-binding</keyword>
<evidence type="ECO:0000259" key="17">
    <source>
        <dbReference type="PROSITE" id="PS51217"/>
    </source>
</evidence>
<evidence type="ECO:0000256" key="9">
    <source>
        <dbReference type="ARBA" id="ARBA00023125"/>
    </source>
</evidence>
<dbReference type="AlphaFoldDB" id="A0A6B8W6Y7"/>
<feature type="binding site" evidence="15">
    <location>
        <begin position="23"/>
        <end position="30"/>
    </location>
    <ligand>
        <name>ATP</name>
        <dbReference type="ChEBI" id="CHEBI:30616"/>
    </ligand>
</feature>
<organism evidence="18 19">
    <name type="scientific">Corynebacterium occultum</name>
    <dbReference type="NCBI Taxonomy" id="2675219"/>
    <lineage>
        <taxon>Bacteria</taxon>
        <taxon>Bacillati</taxon>
        <taxon>Actinomycetota</taxon>
        <taxon>Actinomycetes</taxon>
        <taxon>Mycobacteriales</taxon>
        <taxon>Corynebacteriaceae</taxon>
        <taxon>Corynebacterium</taxon>
    </lineage>
</organism>
<evidence type="ECO:0000256" key="1">
    <source>
        <dbReference type="ARBA" id="ARBA00009922"/>
    </source>
</evidence>
<dbReference type="InterPro" id="IPR014016">
    <property type="entry name" value="UvrD-like_ATP-bd"/>
</dbReference>
<dbReference type="GO" id="GO:0033202">
    <property type="term" value="C:DNA helicase complex"/>
    <property type="evidence" value="ECO:0007669"/>
    <property type="project" value="TreeGrafter"/>
</dbReference>
<keyword evidence="6 15" id="KW-0347">Helicase</keyword>
<sequence>MREWSGPAAALLDGPRGKWRVTGVAGAGVSSLLVDTTVQLIRDGMDPAEIMVITPAKESASRLRRELIAQLDGNYVSEGSLVRSIHSLAFALLRQDRPARLITGAEQDAVIRELLEGHAEEGRGTWPPEHRPALKMVGFARQLRDFLLRSIERGLGPEELIEWGRRFDRPVWAAAGDFLREYEQVSSLAGTQSYSASELVTAALRLPAQDLGIKALIIDDAQHLDPKSAELLARLMEQTQLSIIGGDPAQSVFHFRGANPEFLQKFPVDHEVVLAESFREPTRKIAITDTSASQQALVADTIRRAHLLEGVEWCDIAVIVRSSGMIGPVRRALLNAGVPVHLNPTDVVLSEQPIVAGMILGVRALSTELSAADLESLLLGPIGGADPVTLRRLLRGLRQFDFSRRAIDVLREMIAVDYPFDRGELGGKLTERELDILERIRTVLQAGHHARAEGQSVEEVLWALWDATGLSDRLMAASLRGGAAGSQADRDLDAMMTLFDAAGDYAERRPTAGIDSFIRHIAEQELPTGVRDRRGVEPDAVNLLTAHGAGGQEWHTVVIAGVQEGTWPSLGETGSLFGQEELVDLADLDIDPGLPISHAADRLAEERRLFHMSATRATGELLITAVESSDSDTELEPSRFLDEIEPPEEHHHISLVAEENADDDEISAAVRVLSTSSLIAELRRAVSNPDLREDFRSQAARQLARLAAAGVPGATPEHWWSTTEVSEHELLDTREQIPLSPSKVEALQNCPLNAVLSRVEEEEETPIHMLKGSLVHAFAEALARGADQDRAAELVSTAYENLIRVPAWQRELELAAWQQLIDTTARWVAARAGGYELLGVEVEVDVPISDEVRIRGRMDRLDRDPAGELHIVDFKTGKNKPSDKAMADHAQLAVYQLALSRGALNDGRVTAPAPGQDTATVGGAELVFPAAPAYGKAGVRQQAPKTREELAELADSLPALADQLRGPRLLARINPNCPNCPLKPICPVQSEGKMSTDV</sequence>
<dbReference type="KEGG" id="cok:COCCU_03510"/>
<dbReference type="EMBL" id="CP046455">
    <property type="protein sequence ID" value="QGU06656.1"/>
    <property type="molecule type" value="Genomic_DNA"/>
</dbReference>
<evidence type="ECO:0000256" key="15">
    <source>
        <dbReference type="PROSITE-ProRule" id="PRU00560"/>
    </source>
</evidence>
<dbReference type="Pfam" id="PF00580">
    <property type="entry name" value="UvrD-helicase"/>
    <property type="match status" value="1"/>
</dbReference>
<dbReference type="Proteomes" id="UP000424462">
    <property type="component" value="Chromosome"/>
</dbReference>
<dbReference type="Gene3D" id="3.40.50.300">
    <property type="entry name" value="P-loop containing nucleotide triphosphate hydrolases"/>
    <property type="match status" value="2"/>
</dbReference>
<dbReference type="PANTHER" id="PTHR11070">
    <property type="entry name" value="UVRD / RECB / PCRA DNA HELICASE FAMILY MEMBER"/>
    <property type="match status" value="1"/>
</dbReference>
<dbReference type="InterPro" id="IPR027417">
    <property type="entry name" value="P-loop_NTPase"/>
</dbReference>
<evidence type="ECO:0000256" key="4">
    <source>
        <dbReference type="ARBA" id="ARBA00022763"/>
    </source>
</evidence>
<dbReference type="GO" id="GO:0005524">
    <property type="term" value="F:ATP binding"/>
    <property type="evidence" value="ECO:0007669"/>
    <property type="project" value="UniProtKB-UniRule"/>
</dbReference>
<dbReference type="GO" id="GO:0043138">
    <property type="term" value="F:3'-5' DNA helicase activity"/>
    <property type="evidence" value="ECO:0007669"/>
    <property type="project" value="UniProtKB-EC"/>
</dbReference>
<protein>
    <recommendedName>
        <fullName evidence="13">DNA 3'-5' helicase</fullName>
        <ecNumber evidence="13">5.6.2.4</ecNumber>
    </recommendedName>
</protein>
<evidence type="ECO:0000313" key="19">
    <source>
        <dbReference type="Proteomes" id="UP000424462"/>
    </source>
</evidence>
<dbReference type="SUPFAM" id="SSF52540">
    <property type="entry name" value="P-loop containing nucleoside triphosphate hydrolases"/>
    <property type="match status" value="1"/>
</dbReference>
<keyword evidence="19" id="KW-1185">Reference proteome</keyword>
<evidence type="ECO:0000256" key="7">
    <source>
        <dbReference type="ARBA" id="ARBA00022839"/>
    </source>
</evidence>
<dbReference type="Gene3D" id="1.10.10.160">
    <property type="match status" value="1"/>
</dbReference>
<evidence type="ECO:0000313" key="18">
    <source>
        <dbReference type="EMBL" id="QGU06656.1"/>
    </source>
</evidence>
<keyword evidence="2" id="KW-0540">Nuclease</keyword>
<evidence type="ECO:0000256" key="5">
    <source>
        <dbReference type="ARBA" id="ARBA00022801"/>
    </source>
</evidence>
<keyword evidence="11" id="KW-0413">Isomerase</keyword>
<name>A0A6B8W6Y7_9CORY</name>
<evidence type="ECO:0000256" key="2">
    <source>
        <dbReference type="ARBA" id="ARBA00022722"/>
    </source>
</evidence>
<dbReference type="GO" id="GO:0005829">
    <property type="term" value="C:cytosol"/>
    <property type="evidence" value="ECO:0007669"/>
    <property type="project" value="TreeGrafter"/>
</dbReference>
<keyword evidence="8 15" id="KW-0067">ATP-binding</keyword>
<evidence type="ECO:0000256" key="11">
    <source>
        <dbReference type="ARBA" id="ARBA00023235"/>
    </source>
</evidence>
<dbReference type="Gene3D" id="1.10.486.10">
    <property type="entry name" value="PCRA, domain 4"/>
    <property type="match status" value="1"/>
</dbReference>
<evidence type="ECO:0000256" key="6">
    <source>
        <dbReference type="ARBA" id="ARBA00022806"/>
    </source>
</evidence>
<dbReference type="InterPro" id="IPR000212">
    <property type="entry name" value="DNA_helicase_UvrD/REP"/>
</dbReference>
<keyword evidence="7" id="KW-0269">Exonuclease</keyword>
<accession>A0A6B8W6Y7</accession>
<evidence type="ECO:0000256" key="12">
    <source>
        <dbReference type="ARBA" id="ARBA00034617"/>
    </source>
</evidence>
<dbReference type="EC" id="5.6.2.4" evidence="13"/>
<comment type="similarity">
    <text evidence="1">Belongs to the helicase family. UvrD subfamily.</text>
</comment>
<evidence type="ECO:0000256" key="13">
    <source>
        <dbReference type="ARBA" id="ARBA00034808"/>
    </source>
</evidence>
<evidence type="ECO:0000259" key="16">
    <source>
        <dbReference type="PROSITE" id="PS51198"/>
    </source>
</evidence>
<comment type="catalytic activity">
    <reaction evidence="12">
        <text>Couples ATP hydrolysis with the unwinding of duplex DNA by translocating in the 3'-5' direction.</text>
        <dbReference type="EC" id="5.6.2.4"/>
    </reaction>
</comment>
<evidence type="ECO:0000256" key="10">
    <source>
        <dbReference type="ARBA" id="ARBA00023204"/>
    </source>
</evidence>
<evidence type="ECO:0000256" key="8">
    <source>
        <dbReference type="ARBA" id="ARBA00022840"/>
    </source>
</evidence>
<dbReference type="InterPro" id="IPR038726">
    <property type="entry name" value="PDDEXK_AddAB-type"/>
</dbReference>
<dbReference type="InterPro" id="IPR013986">
    <property type="entry name" value="DExx_box_DNA_helicase_dom_sf"/>
</dbReference>
<dbReference type="GO" id="GO:0016887">
    <property type="term" value="F:ATP hydrolysis activity"/>
    <property type="evidence" value="ECO:0007669"/>
    <property type="project" value="RHEA"/>
</dbReference>
<keyword evidence="5 15" id="KW-0378">Hydrolase</keyword>
<comment type="catalytic activity">
    <reaction evidence="14">
        <text>ATP + H2O = ADP + phosphate + H(+)</text>
        <dbReference type="Rhea" id="RHEA:13065"/>
        <dbReference type="ChEBI" id="CHEBI:15377"/>
        <dbReference type="ChEBI" id="CHEBI:15378"/>
        <dbReference type="ChEBI" id="CHEBI:30616"/>
        <dbReference type="ChEBI" id="CHEBI:43474"/>
        <dbReference type="ChEBI" id="CHEBI:456216"/>
        <dbReference type="EC" id="5.6.2.4"/>
    </reaction>
</comment>
<keyword evidence="4" id="KW-0227">DNA damage</keyword>
<feature type="domain" description="UvrD-like helicase ATP-binding" evidence="16">
    <location>
        <begin position="2"/>
        <end position="294"/>
    </location>
</feature>
<feature type="domain" description="UvrD-like helicase C-terminal" evidence="17">
    <location>
        <begin position="252"/>
        <end position="551"/>
    </location>
</feature>
<dbReference type="GO" id="GO:0003677">
    <property type="term" value="F:DNA binding"/>
    <property type="evidence" value="ECO:0007669"/>
    <property type="project" value="UniProtKB-KW"/>
</dbReference>
<dbReference type="Pfam" id="PF13361">
    <property type="entry name" value="UvrD_C"/>
    <property type="match status" value="1"/>
</dbReference>